<reference evidence="3 4" key="1">
    <citation type="submission" date="2017-02" db="EMBL/GenBank/DDBJ databases">
        <authorList>
            <person name="Peterson S.W."/>
        </authorList>
    </citation>
    <scope>NUCLEOTIDE SEQUENCE [LARGE SCALE GENOMIC DNA]</scope>
    <source>
        <strain evidence="3 4">VKM Ac-2059</strain>
    </source>
</reference>
<dbReference type="Pfam" id="PF00248">
    <property type="entry name" value="Aldo_ket_red"/>
    <property type="match status" value="1"/>
</dbReference>
<feature type="domain" description="NADP-dependent oxidoreductase" evidence="2">
    <location>
        <begin position="141"/>
        <end position="427"/>
    </location>
</feature>
<organism evidence="3 4">
    <name type="scientific">Okibacterium fritillariae</name>
    <dbReference type="NCBI Taxonomy" id="123320"/>
    <lineage>
        <taxon>Bacteria</taxon>
        <taxon>Bacillati</taxon>
        <taxon>Actinomycetota</taxon>
        <taxon>Actinomycetes</taxon>
        <taxon>Micrococcales</taxon>
        <taxon>Microbacteriaceae</taxon>
        <taxon>Okibacterium</taxon>
    </lineage>
</organism>
<dbReference type="AlphaFoldDB" id="A0A1T5KLY0"/>
<dbReference type="EMBL" id="FUZP01000002">
    <property type="protein sequence ID" value="SKC64631.1"/>
    <property type="molecule type" value="Genomic_DNA"/>
</dbReference>
<proteinExistence type="predicted"/>
<feature type="compositionally biased region" description="Polar residues" evidence="1">
    <location>
        <begin position="92"/>
        <end position="104"/>
    </location>
</feature>
<sequence length="431" mass="45904">MAKFIPRLFTVSEPAEAAVDETDSALPLTSGVAVRTGRHAARANAVTATAEAVAEAEAESVATGGIDAIAAVEARLRASAPVVTGVMPADASVTTGSTPAQTTPRADVPAHPSAPIPVLGDGVGASIRNTVGDSDLEVFPVSLGTSVFGWTAESAASEAILNRYADFGGNFIDTADSYSGGRSEHIIGRWMSRRRNRDDMVVATKIGRHPDSPGLGPVNMVRAVEASLERLDTDHIDLLYFHDDDDSVRLEDALGTAQWLIETGKVRYLGVSNFTPERLIEARILAAAGYPRFEAIETHYSLLTRERYEGGLQLVAQGQGLGVMPYYALENGFLTGKYRSRADFADRLRSAKAAEHLGRRGLRVLKALDQVALEIGVSVTTIAVAWLQHRPGVAAPVVSASRPEQVDAIVQSAGVQLTRTQVLDLERASRN</sequence>
<keyword evidence="4" id="KW-1185">Reference proteome</keyword>
<dbReference type="InterPro" id="IPR050523">
    <property type="entry name" value="AKR_Detox_Biosynth"/>
</dbReference>
<dbReference type="RefSeq" id="WP_234991182.1">
    <property type="nucleotide sequence ID" value="NZ_FUZP01000002.1"/>
</dbReference>
<dbReference type="Gene3D" id="3.20.20.100">
    <property type="entry name" value="NADP-dependent oxidoreductase domain"/>
    <property type="match status" value="1"/>
</dbReference>
<evidence type="ECO:0000259" key="2">
    <source>
        <dbReference type="Pfam" id="PF00248"/>
    </source>
</evidence>
<dbReference type="PANTHER" id="PTHR43364">
    <property type="entry name" value="NADH-SPECIFIC METHYLGLYOXAL REDUCTASE-RELATED"/>
    <property type="match status" value="1"/>
</dbReference>
<evidence type="ECO:0000313" key="3">
    <source>
        <dbReference type="EMBL" id="SKC64631.1"/>
    </source>
</evidence>
<dbReference type="STRING" id="123320.SAMN06309945_2392"/>
<protein>
    <submittedName>
        <fullName evidence="3">Predicted oxidoreductase</fullName>
    </submittedName>
</protein>
<gene>
    <name evidence="3" type="ORF">SAMN06309945_2392</name>
</gene>
<dbReference type="SUPFAM" id="SSF51430">
    <property type="entry name" value="NAD(P)-linked oxidoreductase"/>
    <property type="match status" value="1"/>
</dbReference>
<feature type="region of interest" description="Disordered" evidence="1">
    <location>
        <begin position="92"/>
        <end position="112"/>
    </location>
</feature>
<dbReference type="Proteomes" id="UP000190857">
    <property type="component" value="Unassembled WGS sequence"/>
</dbReference>
<dbReference type="InterPro" id="IPR036812">
    <property type="entry name" value="NAD(P)_OxRdtase_dom_sf"/>
</dbReference>
<dbReference type="InterPro" id="IPR023210">
    <property type="entry name" value="NADP_OxRdtase_dom"/>
</dbReference>
<accession>A0A1T5KLY0</accession>
<evidence type="ECO:0000256" key="1">
    <source>
        <dbReference type="SAM" id="MobiDB-lite"/>
    </source>
</evidence>
<name>A0A1T5KLY0_9MICO</name>
<dbReference type="PANTHER" id="PTHR43364:SF6">
    <property type="entry name" value="OXIDOREDUCTASE-RELATED"/>
    <property type="match status" value="1"/>
</dbReference>
<dbReference type="GO" id="GO:0005829">
    <property type="term" value="C:cytosol"/>
    <property type="evidence" value="ECO:0007669"/>
    <property type="project" value="TreeGrafter"/>
</dbReference>
<evidence type="ECO:0000313" key="4">
    <source>
        <dbReference type="Proteomes" id="UP000190857"/>
    </source>
</evidence>